<dbReference type="KEGG" id="sinb:SIDU_15030"/>
<proteinExistence type="predicted"/>
<evidence type="ECO:0000313" key="1">
    <source>
        <dbReference type="EMBL" id="APL95720.1"/>
    </source>
</evidence>
<dbReference type="AlphaFoldDB" id="A0A1L5BS67"/>
<organism evidence="1 2">
    <name type="scientific">Sphingobium indicum (strain DSM 16412 / CCM 7286 / MTCC 6364 / B90A)</name>
    <dbReference type="NCBI Taxonomy" id="861109"/>
    <lineage>
        <taxon>Bacteria</taxon>
        <taxon>Pseudomonadati</taxon>
        <taxon>Pseudomonadota</taxon>
        <taxon>Alphaproteobacteria</taxon>
        <taxon>Sphingomonadales</taxon>
        <taxon>Sphingomonadaceae</taxon>
        <taxon>Sphingobium</taxon>
    </lineage>
</organism>
<protein>
    <submittedName>
        <fullName evidence="1">Uncharacterized protein</fullName>
    </submittedName>
</protein>
<evidence type="ECO:0000313" key="2">
    <source>
        <dbReference type="Proteomes" id="UP000004550"/>
    </source>
</evidence>
<accession>A0A1L5BS67</accession>
<sequence length="238" mass="26954">MNKLIANAIDAHGGWERWEALKSVQVDVVTGGELLDRKTAPGSGTLRITAKTQRQECRMGPIDGDMITILEPGRVAIETAEGTLVAERHDPRAAFNGHELDTPWDPLHRTYFGCYAMWSYLTVPFSLTMPGVQVWDIDPLEEDGELWQGVRVVMPDEIATHSRAQEFYFGDDMLIRRQDYTLDIAGGHRIANYALDIVSVDGLKFASKRRAYMSNKKYEVLRDRLLIRLDLSNFQLIA</sequence>
<reference evidence="1 2" key="1">
    <citation type="journal article" date="2012" name="J. Bacteriol.">
        <title>Genome sequence of Sphingobium indicum B90A, a hexachlorocyclohexane-degrading bacterium.</title>
        <authorList>
            <person name="Anand S."/>
            <person name="Sangwan N."/>
            <person name="Lata P."/>
            <person name="Kaur J."/>
            <person name="Dua A."/>
            <person name="Singh A.K."/>
            <person name="Verma M."/>
            <person name="Kaur J."/>
            <person name="Khurana J.P."/>
            <person name="Khurana P."/>
            <person name="Mathur S."/>
            <person name="Lal R."/>
        </authorList>
    </citation>
    <scope>NUCLEOTIDE SEQUENCE [LARGE SCALE GENOMIC DNA]</scope>
    <source>
        <strain evidence="2">DSM 16412 / CCM 7286 / MTCC 6364 / B90A</strain>
    </source>
</reference>
<dbReference type="EMBL" id="CP013070">
    <property type="protein sequence ID" value="APL95720.1"/>
    <property type="molecule type" value="Genomic_DNA"/>
</dbReference>
<name>A0A1L5BS67_SPHIB</name>
<dbReference type="Proteomes" id="UP000004550">
    <property type="component" value="Chromosome"/>
</dbReference>
<dbReference type="RefSeq" id="WP_007685121.1">
    <property type="nucleotide sequence ID" value="NZ_CP013070.1"/>
</dbReference>
<gene>
    <name evidence="1" type="ORF">SIDU_15030</name>
</gene>